<proteinExistence type="predicted"/>
<keyword evidence="2" id="KW-0456">Lyase</keyword>
<dbReference type="RefSeq" id="WP_007191999.1">
    <property type="nucleotide sequence ID" value="NZ_AFWV01000003.1"/>
</dbReference>
<dbReference type="EC" id="4.1.1.39" evidence="2"/>
<dbReference type="OrthoDB" id="9770811at2"/>
<dbReference type="Pfam" id="PF00016">
    <property type="entry name" value="RuBisCO_large"/>
    <property type="match status" value="1"/>
</dbReference>
<dbReference type="SUPFAM" id="SSF51649">
    <property type="entry name" value="RuBisCo, C-terminal domain"/>
    <property type="match status" value="1"/>
</dbReference>
<dbReference type="Proteomes" id="UP000005459">
    <property type="component" value="Unassembled WGS sequence"/>
</dbReference>
<evidence type="ECO:0000259" key="1">
    <source>
        <dbReference type="Pfam" id="PF00016"/>
    </source>
</evidence>
<dbReference type="InterPro" id="IPR000685">
    <property type="entry name" value="RuBisCO_lsu_C"/>
</dbReference>
<dbReference type="PANTHER" id="PTHR42704:SF17">
    <property type="entry name" value="RIBULOSE BISPHOSPHATE CARBOXYLASE LARGE CHAIN"/>
    <property type="match status" value="1"/>
</dbReference>
<dbReference type="STRING" id="768671.ThimaDRAFT_1122"/>
<accession>F9U7P6</accession>
<keyword evidence="3" id="KW-1185">Reference proteome</keyword>
<feature type="domain" description="Ribulose bisphosphate carboxylase large subunit C-terminal" evidence="1">
    <location>
        <begin position="152"/>
        <end position="429"/>
    </location>
</feature>
<dbReference type="SUPFAM" id="SSF54966">
    <property type="entry name" value="RuBisCO, large subunit, small (N-terminal) domain"/>
    <property type="match status" value="1"/>
</dbReference>
<dbReference type="InterPro" id="IPR036422">
    <property type="entry name" value="RuBisCO_lsu_N_sf"/>
</dbReference>
<protein>
    <submittedName>
        <fullName evidence="2">Ribulose-bisphosphate carboxylase</fullName>
        <ecNumber evidence="2">4.1.1.39</ecNumber>
    </submittedName>
</protein>
<dbReference type="PANTHER" id="PTHR42704">
    <property type="entry name" value="RIBULOSE BISPHOSPHATE CARBOXYLASE"/>
    <property type="match status" value="1"/>
</dbReference>
<evidence type="ECO:0000313" key="2">
    <source>
        <dbReference type="EMBL" id="EGV19676.1"/>
    </source>
</evidence>
<dbReference type="GO" id="GO:0015977">
    <property type="term" value="P:carbon fixation"/>
    <property type="evidence" value="ECO:0007669"/>
    <property type="project" value="InterPro"/>
</dbReference>
<evidence type="ECO:0000313" key="3">
    <source>
        <dbReference type="Proteomes" id="UP000005459"/>
    </source>
</evidence>
<sequence>MTGADLEGFFADADTLDPDAYLRLDYYMECRGDPRLAVAHFCSEQSTAQWHRVGSGEDLRGEFGAKVVHLAVDATLPDFSYGLTAPGEGKIHACRVRIAQPHRNFGPRIPNLLSAVCGEGTFFSPGAPVVKLLDIHFPDAYLSRFDGPRYGVEGFRDLLGVYDRPIFFGVIKPNIGLPPEDMAELGLQGWLGGLDVAKDDEMLCDTDWCSLERRSALLGSARRRAEAETGSAKVYLANVTDEVDRLTDLHDMAVANGANALLVNALPVGLSAVRMLARQTRVPLVAHFPMIAALSRLERFGIGSVVMTKLQRLAGFDVIIMPGFGGRMFMSDTEVRRNAAACLEPMGHLRPSLPVPGGSDWAGTLERVHDALGTRDFGFVPGRGVFGHPMGPRGGAASIRQAWDAIAGGIPIEDYAIHHAELSAAIDAFGCRAA</sequence>
<organism evidence="2 3">
    <name type="scientific">Thiocapsa marina 5811</name>
    <dbReference type="NCBI Taxonomy" id="768671"/>
    <lineage>
        <taxon>Bacteria</taxon>
        <taxon>Pseudomonadati</taxon>
        <taxon>Pseudomonadota</taxon>
        <taxon>Gammaproteobacteria</taxon>
        <taxon>Chromatiales</taxon>
        <taxon>Chromatiaceae</taxon>
        <taxon>Thiocapsa</taxon>
    </lineage>
</organism>
<dbReference type="Gene3D" id="3.30.70.150">
    <property type="entry name" value="RuBisCO large subunit, N-terminal domain"/>
    <property type="match status" value="1"/>
</dbReference>
<dbReference type="AlphaFoldDB" id="F9U7P6"/>
<dbReference type="EMBL" id="AFWV01000003">
    <property type="protein sequence ID" value="EGV19676.1"/>
    <property type="molecule type" value="Genomic_DNA"/>
</dbReference>
<dbReference type="GO" id="GO:0016984">
    <property type="term" value="F:ribulose-bisphosphate carboxylase activity"/>
    <property type="evidence" value="ECO:0007669"/>
    <property type="project" value="UniProtKB-EC"/>
</dbReference>
<dbReference type="SFLD" id="SFLDG00301">
    <property type="entry name" value="RuBisCO-like_proteins"/>
    <property type="match status" value="1"/>
</dbReference>
<name>F9U7P6_9GAMM</name>
<dbReference type="PATRIC" id="fig|768671.3.peg.1198"/>
<dbReference type="SFLD" id="SFLDS00014">
    <property type="entry name" value="RuBisCO"/>
    <property type="match status" value="1"/>
</dbReference>
<dbReference type="GO" id="GO:0000287">
    <property type="term" value="F:magnesium ion binding"/>
    <property type="evidence" value="ECO:0007669"/>
    <property type="project" value="InterPro"/>
</dbReference>
<gene>
    <name evidence="2" type="ORF">ThimaDRAFT_1122</name>
</gene>
<dbReference type="Gene3D" id="3.20.20.110">
    <property type="entry name" value="Ribulose bisphosphate carboxylase, large subunit, C-terminal domain"/>
    <property type="match status" value="1"/>
</dbReference>
<dbReference type="InterPro" id="IPR033966">
    <property type="entry name" value="RuBisCO"/>
</dbReference>
<dbReference type="InterPro" id="IPR036376">
    <property type="entry name" value="RuBisCO_lsu_C_sf"/>
</dbReference>
<reference evidence="2 3" key="1">
    <citation type="submission" date="2011-06" db="EMBL/GenBank/DDBJ databases">
        <title>The draft genome of Thiocapsa marina 5811.</title>
        <authorList>
            <consortium name="US DOE Joint Genome Institute (JGI-PGF)"/>
            <person name="Lucas S."/>
            <person name="Han J."/>
            <person name="Cheng J.-F."/>
            <person name="Goodwin L."/>
            <person name="Pitluck S."/>
            <person name="Peters L."/>
            <person name="Land M.L."/>
            <person name="Hauser L."/>
            <person name="Vogl K."/>
            <person name="Liu Z."/>
            <person name="Imhoff J."/>
            <person name="Thiel V."/>
            <person name="Frigaard N.-U."/>
            <person name="Bryant D."/>
            <person name="Woyke T.J."/>
        </authorList>
    </citation>
    <scope>NUCLEOTIDE SEQUENCE [LARGE SCALE GENOMIC DNA]</scope>
    <source>
        <strain evidence="2 3">5811</strain>
    </source>
</reference>
<dbReference type="eggNOG" id="COG1850">
    <property type="taxonomic scope" value="Bacteria"/>
</dbReference>